<evidence type="ECO:0000256" key="3">
    <source>
        <dbReference type="ARBA" id="ARBA00022989"/>
    </source>
</evidence>
<comment type="catalytic activity">
    <reaction evidence="7">
        <text>a peptidoglycan chain = a peptidoglycan chain with N-acetyl-1,6-anhydromuramyl-[peptide] at the reducing end + a peptidoglycan chain with N-acetylglucosamine at the non-reducing end.</text>
        <dbReference type="EC" id="4.2.2.29"/>
    </reaction>
</comment>
<evidence type="ECO:0000256" key="7">
    <source>
        <dbReference type="HAMAP-Rule" id="MF_02065"/>
    </source>
</evidence>
<evidence type="ECO:0000256" key="6">
    <source>
        <dbReference type="ARBA" id="ARBA00023316"/>
    </source>
</evidence>
<keyword evidence="2 7" id="KW-0812">Transmembrane</keyword>
<sequence length="331" mass="37253">MRRLIRLVSALLMLLVVAAGIVAMRYQQFVGREVNLPDDRLVTIVKGQTARDILRQLLDQQSETYLYIRLFTRLHPELSHLRAGTYELQSGMTVTQAMQHLSAGQEKLFSITLVEGLRWQDWRTQIQQNPLLSWRDFDETAVIEANQLAGDSLEGWLLPDTYHVPMHTSAKALVEQALKAMTTYLEHAWAQRDANLPLATPYEALILASIIEKETAVAAERPEIAGVFVNRLRSGMRLQTDPTVIYGMGDAFDGNIRRADLRTLTPYNTYMIKGLPPTPIAMPSAEAINAALHPADTEAVYFVARGDGTHQFSVTLSEHQAAVRKYQLKQE</sequence>
<evidence type="ECO:0000256" key="2">
    <source>
        <dbReference type="ARBA" id="ARBA00022692"/>
    </source>
</evidence>
<dbReference type="CDD" id="cd08010">
    <property type="entry name" value="MltG_like"/>
    <property type="match status" value="1"/>
</dbReference>
<dbReference type="PANTHER" id="PTHR30518:SF2">
    <property type="entry name" value="ENDOLYTIC MUREIN TRANSGLYCOSYLASE"/>
    <property type="match status" value="1"/>
</dbReference>
<keyword evidence="4 7" id="KW-0472">Membrane</keyword>
<keyword evidence="9" id="KW-1185">Reference proteome</keyword>
<comment type="function">
    <text evidence="7">Functions as a peptidoglycan terminase that cleaves nascent peptidoglycan strands endolytically to terminate their elongation.</text>
</comment>
<proteinExistence type="inferred from homology"/>
<dbReference type="EMBL" id="JBHSUS010000001">
    <property type="protein sequence ID" value="MFC6440045.1"/>
    <property type="molecule type" value="Genomic_DNA"/>
</dbReference>
<organism evidence="8 9">
    <name type="scientific">Pseudobowmanella zhangzhouensis</name>
    <dbReference type="NCBI Taxonomy" id="1537679"/>
    <lineage>
        <taxon>Bacteria</taxon>
        <taxon>Pseudomonadati</taxon>
        <taxon>Pseudomonadota</taxon>
        <taxon>Gammaproteobacteria</taxon>
        <taxon>Alteromonadales</taxon>
        <taxon>Alteromonadaceae</taxon>
    </lineage>
</organism>
<keyword evidence="5 7" id="KW-0456">Lyase</keyword>
<dbReference type="Gene3D" id="3.30.160.60">
    <property type="entry name" value="Classic Zinc Finger"/>
    <property type="match status" value="2"/>
</dbReference>
<evidence type="ECO:0000256" key="4">
    <source>
        <dbReference type="ARBA" id="ARBA00023136"/>
    </source>
</evidence>
<dbReference type="Proteomes" id="UP001596364">
    <property type="component" value="Unassembled WGS sequence"/>
</dbReference>
<dbReference type="InterPro" id="IPR003770">
    <property type="entry name" value="MLTG-like"/>
</dbReference>
<comment type="caution">
    <text evidence="8">The sequence shown here is derived from an EMBL/GenBank/DDBJ whole genome shotgun (WGS) entry which is preliminary data.</text>
</comment>
<gene>
    <name evidence="7 8" type="primary">mltG</name>
    <name evidence="8" type="ORF">ACFP85_07780</name>
</gene>
<keyword evidence="3 7" id="KW-1133">Transmembrane helix</keyword>
<feature type="site" description="Important for catalytic activity" evidence="7">
    <location>
        <position position="214"/>
    </location>
</feature>
<comment type="similarity">
    <text evidence="7">Belongs to the transglycosylase MltG family.</text>
</comment>
<dbReference type="RefSeq" id="WP_131256923.1">
    <property type="nucleotide sequence ID" value="NZ_JBHSUS010000001.1"/>
</dbReference>
<evidence type="ECO:0000313" key="9">
    <source>
        <dbReference type="Proteomes" id="UP001596364"/>
    </source>
</evidence>
<dbReference type="NCBIfam" id="TIGR00247">
    <property type="entry name" value="endolytic transglycosylase MltG"/>
    <property type="match status" value="1"/>
</dbReference>
<dbReference type="EC" id="4.2.2.29" evidence="7"/>
<keyword evidence="6 7" id="KW-0961">Cell wall biogenesis/degradation</keyword>
<name>A0ABW1XMM1_9ALTE</name>
<accession>A0ABW1XMM1</accession>
<reference evidence="9" key="1">
    <citation type="journal article" date="2019" name="Int. J. Syst. Evol. Microbiol.">
        <title>The Global Catalogue of Microorganisms (GCM) 10K type strain sequencing project: providing services to taxonomists for standard genome sequencing and annotation.</title>
        <authorList>
            <consortium name="The Broad Institute Genomics Platform"/>
            <consortium name="The Broad Institute Genome Sequencing Center for Infectious Disease"/>
            <person name="Wu L."/>
            <person name="Ma J."/>
        </authorList>
    </citation>
    <scope>NUCLEOTIDE SEQUENCE [LARGE SCALE GENOMIC DNA]</scope>
    <source>
        <strain evidence="9">CGMCC 1.16031</strain>
    </source>
</reference>
<keyword evidence="7" id="KW-0997">Cell inner membrane</keyword>
<protein>
    <recommendedName>
        <fullName evidence="7">Endolytic murein transglycosylase</fullName>
        <ecNumber evidence="7">4.2.2.29</ecNumber>
    </recommendedName>
    <alternativeName>
        <fullName evidence="7">Peptidoglycan lytic transglycosylase</fullName>
    </alternativeName>
    <alternativeName>
        <fullName evidence="7">Peptidoglycan polymerization terminase</fullName>
    </alternativeName>
</protein>
<evidence type="ECO:0000256" key="1">
    <source>
        <dbReference type="ARBA" id="ARBA00022475"/>
    </source>
</evidence>
<dbReference type="Pfam" id="PF02618">
    <property type="entry name" value="YceG"/>
    <property type="match status" value="1"/>
</dbReference>
<keyword evidence="1 7" id="KW-1003">Cell membrane</keyword>
<evidence type="ECO:0000256" key="5">
    <source>
        <dbReference type="ARBA" id="ARBA00023239"/>
    </source>
</evidence>
<dbReference type="HAMAP" id="MF_02065">
    <property type="entry name" value="MltG"/>
    <property type="match status" value="1"/>
</dbReference>
<evidence type="ECO:0000313" key="8">
    <source>
        <dbReference type="EMBL" id="MFC6440045.1"/>
    </source>
</evidence>
<dbReference type="PANTHER" id="PTHR30518">
    <property type="entry name" value="ENDOLYTIC MUREIN TRANSGLYCOSYLASE"/>
    <property type="match status" value="1"/>
</dbReference>